<dbReference type="AlphaFoldDB" id="A0A1J7IQN2"/>
<proteinExistence type="predicted"/>
<dbReference type="InParanoid" id="A0A1J7IQN2"/>
<evidence type="ECO:0000313" key="1">
    <source>
        <dbReference type="EMBL" id="OIW29943.1"/>
    </source>
</evidence>
<accession>A0A1J7IQN2</accession>
<organism evidence="1 2">
    <name type="scientific">Coniochaeta ligniaria NRRL 30616</name>
    <dbReference type="NCBI Taxonomy" id="1408157"/>
    <lineage>
        <taxon>Eukaryota</taxon>
        <taxon>Fungi</taxon>
        <taxon>Dikarya</taxon>
        <taxon>Ascomycota</taxon>
        <taxon>Pezizomycotina</taxon>
        <taxon>Sordariomycetes</taxon>
        <taxon>Sordariomycetidae</taxon>
        <taxon>Coniochaetales</taxon>
        <taxon>Coniochaetaceae</taxon>
        <taxon>Coniochaeta</taxon>
    </lineage>
</organism>
<reference evidence="1 2" key="1">
    <citation type="submission" date="2016-10" db="EMBL/GenBank/DDBJ databases">
        <title>Draft genome sequence of Coniochaeta ligniaria NRRL30616, a lignocellulolytic fungus for bioabatement of inhibitors in plant biomass hydrolysates.</title>
        <authorList>
            <consortium name="DOE Joint Genome Institute"/>
            <person name="Jimenez D.J."/>
            <person name="Hector R.E."/>
            <person name="Riley R."/>
            <person name="Sun H."/>
            <person name="Grigoriev I.V."/>
            <person name="Van Elsas J.D."/>
            <person name="Nichols N.N."/>
        </authorList>
    </citation>
    <scope>NUCLEOTIDE SEQUENCE [LARGE SCALE GENOMIC DNA]</scope>
    <source>
        <strain evidence="1 2">NRRL 30616</strain>
    </source>
</reference>
<keyword evidence="2" id="KW-1185">Reference proteome</keyword>
<dbReference type="OrthoDB" id="17262at2759"/>
<sequence length="85" mass="9596">MGRKALQQTQKAWDLYFGNEAIEAVTQFGSNIGNMRWTALFERDIILTPYRSHQARDSLLCSSDNSEEEATALSGRTIQRRCAGL</sequence>
<protein>
    <submittedName>
        <fullName evidence="1">Uncharacterized protein</fullName>
    </submittedName>
</protein>
<name>A0A1J7IQN2_9PEZI</name>
<dbReference type="EMBL" id="KV875097">
    <property type="protein sequence ID" value="OIW29943.1"/>
    <property type="molecule type" value="Genomic_DNA"/>
</dbReference>
<evidence type="ECO:0000313" key="2">
    <source>
        <dbReference type="Proteomes" id="UP000182658"/>
    </source>
</evidence>
<gene>
    <name evidence="1" type="ORF">CONLIGDRAFT_632046</name>
</gene>
<dbReference type="Proteomes" id="UP000182658">
    <property type="component" value="Unassembled WGS sequence"/>
</dbReference>